<dbReference type="PANTHER" id="PTHR43199">
    <property type="entry name" value="GLUTATHIONE HYDROLASE"/>
    <property type="match status" value="1"/>
</dbReference>
<dbReference type="InterPro" id="IPR043137">
    <property type="entry name" value="GGT_ssub_C"/>
</dbReference>
<keyword evidence="2 4" id="KW-0378">Hydrolase</keyword>
<dbReference type="EC" id="3.4.19.13" evidence="4"/>
<keyword evidence="3" id="KW-0865">Zymogen</keyword>
<dbReference type="Gene3D" id="3.60.20.40">
    <property type="match status" value="1"/>
</dbReference>
<proteinExistence type="predicted"/>
<reference evidence="4" key="1">
    <citation type="submission" date="2018-06" db="EMBL/GenBank/DDBJ databases">
        <authorList>
            <person name="Zhirakovskaya E."/>
        </authorList>
    </citation>
    <scope>NUCLEOTIDE SEQUENCE</scope>
</reference>
<dbReference type="PRINTS" id="PR01210">
    <property type="entry name" value="GGTRANSPTASE"/>
</dbReference>
<evidence type="ECO:0000256" key="2">
    <source>
        <dbReference type="ARBA" id="ARBA00022801"/>
    </source>
</evidence>
<dbReference type="EC" id="2.3.2.2" evidence="4"/>
<dbReference type="GO" id="GO:0103068">
    <property type="term" value="F:leukotriene C4 gamma-glutamyl transferase activity"/>
    <property type="evidence" value="ECO:0007669"/>
    <property type="project" value="UniProtKB-EC"/>
</dbReference>
<dbReference type="AlphaFoldDB" id="A0A3B0TG69"/>
<evidence type="ECO:0000313" key="4">
    <source>
        <dbReference type="EMBL" id="VAW13462.1"/>
    </source>
</evidence>
<dbReference type="GO" id="GO:0036374">
    <property type="term" value="F:glutathione hydrolase activity"/>
    <property type="evidence" value="ECO:0007669"/>
    <property type="project" value="UniProtKB-EC"/>
</dbReference>
<dbReference type="SUPFAM" id="SSF56235">
    <property type="entry name" value="N-terminal nucleophile aminohydrolases (Ntn hydrolases)"/>
    <property type="match status" value="1"/>
</dbReference>
<dbReference type="InterPro" id="IPR051792">
    <property type="entry name" value="GGT_bact"/>
</dbReference>
<dbReference type="Pfam" id="PF01019">
    <property type="entry name" value="G_glu_transpept"/>
    <property type="match status" value="1"/>
</dbReference>
<keyword evidence="1 4" id="KW-0808">Transferase</keyword>
<gene>
    <name evidence="4" type="ORF">MNBD_ALPHA09-2139</name>
</gene>
<accession>A0A3B0TG69</accession>
<keyword evidence="4" id="KW-0012">Acyltransferase</keyword>
<evidence type="ECO:0000256" key="1">
    <source>
        <dbReference type="ARBA" id="ARBA00022679"/>
    </source>
</evidence>
<sequence>MTSAKGKIGPRGGAVAAGHEATAGAAAQILADGGNAFDAAIAGLWMACVAEPILASPAGGGFLMAHTAGGTELFDFFSQTPRRFCPDAEFEAVTVDFGTATQVYHIGAGSAAVPGFVPGLYAVHKRLGQLAMPHLLAPAIAAARAGVGLTAFQAQVASLVEPILLAQTRTADHFAPGGALPRPGANIRNPELADTLAQLAKEGVRLFTHGRFANAMVAGCAQGRGHLTAADVSSYEVVRRAPLWVDHHGWRLALNPPPAAGGAMVGLTLALVAERSKNGAGRDRAAPEILVRSLAEVAAIRDQNAFDVARRICNGVRSAPPDRHVDHWASRRGTTHISVIDAQGNAVAATVSNGEGNGHMVGGFLMNNMLGEDDINPGGFGNWTPGTRLSSMMAPTLLSRGGEIVALGSGGSNRIRSAVAIVAARIAAGHALAEAIAGPRLHVEDAHLDFEDHFSAADRAALIAAFPDHRAWPRSGMFFGGVHVAALGADGCLDASADPRRDGAAHRSAPQ</sequence>
<dbReference type="EMBL" id="UOEM01000061">
    <property type="protein sequence ID" value="VAW13462.1"/>
    <property type="molecule type" value="Genomic_DNA"/>
</dbReference>
<organism evidence="4">
    <name type="scientific">hydrothermal vent metagenome</name>
    <dbReference type="NCBI Taxonomy" id="652676"/>
    <lineage>
        <taxon>unclassified sequences</taxon>
        <taxon>metagenomes</taxon>
        <taxon>ecological metagenomes</taxon>
    </lineage>
</organism>
<protein>
    <submittedName>
        <fullName evidence="4">Gamma-glutamyltranspeptidase @ Glutathione hydrolase</fullName>
        <ecNumber evidence="4">2.3.2.2</ecNumber>
        <ecNumber evidence="4">3.4.19.13</ecNumber>
    </submittedName>
</protein>
<name>A0A3B0TG69_9ZZZZ</name>
<evidence type="ECO:0000256" key="3">
    <source>
        <dbReference type="ARBA" id="ARBA00023145"/>
    </source>
</evidence>
<dbReference type="PANTHER" id="PTHR43199:SF1">
    <property type="entry name" value="GLUTATHIONE HYDROLASE PROENZYME"/>
    <property type="match status" value="1"/>
</dbReference>
<dbReference type="InterPro" id="IPR029055">
    <property type="entry name" value="Ntn_hydrolases_N"/>
</dbReference>